<comment type="caution">
    <text evidence="5">The sequence shown here is derived from an EMBL/GenBank/DDBJ whole genome shotgun (WGS) entry which is preliminary data.</text>
</comment>
<dbReference type="SMART" id="SM00342">
    <property type="entry name" value="HTH_ARAC"/>
    <property type="match status" value="1"/>
</dbReference>
<evidence type="ECO:0000256" key="2">
    <source>
        <dbReference type="ARBA" id="ARBA00023125"/>
    </source>
</evidence>
<evidence type="ECO:0000259" key="4">
    <source>
        <dbReference type="PROSITE" id="PS01124"/>
    </source>
</evidence>
<accession>A0ABP8UK61</accession>
<dbReference type="InterPro" id="IPR018060">
    <property type="entry name" value="HTH_AraC"/>
</dbReference>
<dbReference type="PANTHER" id="PTHR46796:SF13">
    <property type="entry name" value="HTH-TYPE TRANSCRIPTIONAL ACTIVATOR RHAS"/>
    <property type="match status" value="1"/>
</dbReference>
<evidence type="ECO:0000313" key="6">
    <source>
        <dbReference type="Proteomes" id="UP001501442"/>
    </source>
</evidence>
<proteinExistence type="predicted"/>
<evidence type="ECO:0000256" key="3">
    <source>
        <dbReference type="ARBA" id="ARBA00023163"/>
    </source>
</evidence>
<dbReference type="Gene3D" id="2.60.120.10">
    <property type="entry name" value="Jelly Rolls"/>
    <property type="match status" value="1"/>
</dbReference>
<keyword evidence="6" id="KW-1185">Reference proteome</keyword>
<dbReference type="Proteomes" id="UP001501442">
    <property type="component" value="Unassembled WGS sequence"/>
</dbReference>
<keyword evidence="1" id="KW-0805">Transcription regulation</keyword>
<dbReference type="RefSeq" id="WP_345437152.1">
    <property type="nucleotide sequence ID" value="NZ_BAABHK010000013.1"/>
</dbReference>
<dbReference type="InterPro" id="IPR050204">
    <property type="entry name" value="AraC_XylS_family_regulators"/>
</dbReference>
<feature type="domain" description="HTH araC/xylS-type" evidence="4">
    <location>
        <begin position="203"/>
        <end position="301"/>
    </location>
</feature>
<dbReference type="SUPFAM" id="SSF46689">
    <property type="entry name" value="Homeodomain-like"/>
    <property type="match status" value="2"/>
</dbReference>
<dbReference type="InterPro" id="IPR009057">
    <property type="entry name" value="Homeodomain-like_sf"/>
</dbReference>
<dbReference type="InterPro" id="IPR032783">
    <property type="entry name" value="AraC_lig"/>
</dbReference>
<dbReference type="EMBL" id="BAABHK010000013">
    <property type="protein sequence ID" value="GAA4634169.1"/>
    <property type="molecule type" value="Genomic_DNA"/>
</dbReference>
<keyword evidence="2" id="KW-0238">DNA-binding</keyword>
<dbReference type="PROSITE" id="PS00041">
    <property type="entry name" value="HTH_ARAC_FAMILY_1"/>
    <property type="match status" value="1"/>
</dbReference>
<dbReference type="PRINTS" id="PR00032">
    <property type="entry name" value="HTHARAC"/>
</dbReference>
<keyword evidence="3" id="KW-0804">Transcription</keyword>
<dbReference type="Pfam" id="PF12852">
    <property type="entry name" value="Cupin_6"/>
    <property type="match status" value="1"/>
</dbReference>
<dbReference type="PANTHER" id="PTHR46796">
    <property type="entry name" value="HTH-TYPE TRANSCRIPTIONAL ACTIVATOR RHAS-RELATED"/>
    <property type="match status" value="1"/>
</dbReference>
<dbReference type="InterPro" id="IPR014710">
    <property type="entry name" value="RmlC-like_jellyroll"/>
</dbReference>
<dbReference type="PROSITE" id="PS01124">
    <property type="entry name" value="HTH_ARAC_FAMILY_2"/>
    <property type="match status" value="1"/>
</dbReference>
<gene>
    <name evidence="5" type="ORF">GCM10023196_074640</name>
</gene>
<organism evidence="5 6">
    <name type="scientific">Actinoallomurus vinaceus</name>
    <dbReference type="NCBI Taxonomy" id="1080074"/>
    <lineage>
        <taxon>Bacteria</taxon>
        <taxon>Bacillati</taxon>
        <taxon>Actinomycetota</taxon>
        <taxon>Actinomycetes</taxon>
        <taxon>Streptosporangiales</taxon>
        <taxon>Thermomonosporaceae</taxon>
        <taxon>Actinoallomurus</taxon>
    </lineage>
</organism>
<evidence type="ECO:0000313" key="5">
    <source>
        <dbReference type="EMBL" id="GAA4634169.1"/>
    </source>
</evidence>
<name>A0ABP8UK61_9ACTN</name>
<reference evidence="6" key="1">
    <citation type="journal article" date="2019" name="Int. J. Syst. Evol. Microbiol.">
        <title>The Global Catalogue of Microorganisms (GCM) 10K type strain sequencing project: providing services to taxonomists for standard genome sequencing and annotation.</title>
        <authorList>
            <consortium name="The Broad Institute Genomics Platform"/>
            <consortium name="The Broad Institute Genome Sequencing Center for Infectious Disease"/>
            <person name="Wu L."/>
            <person name="Ma J."/>
        </authorList>
    </citation>
    <scope>NUCLEOTIDE SEQUENCE [LARGE SCALE GENOMIC DNA]</scope>
    <source>
        <strain evidence="6">JCM 17939</strain>
    </source>
</reference>
<dbReference type="InterPro" id="IPR018062">
    <property type="entry name" value="HTH_AraC-typ_CS"/>
</dbReference>
<evidence type="ECO:0000256" key="1">
    <source>
        <dbReference type="ARBA" id="ARBA00023015"/>
    </source>
</evidence>
<sequence length="311" mass="33837">MDVLSDAIIAMRTGRPHSARTERRSPWAVRHPPFVGAGFHVVLRGMCRLMVDGSPPIMLGAGDVVFLPHGSAHEMADPFSAPTDPRVTPLVELEDQMPHDRPDASTVTLCGAYLLDRARPHPLINELPEVIHLPVRIGHDPALRAAVGLLGEELDGRRPGADVNIPALLDTLLVYMLRSWLDQQSEHGTAIGWAAALSDPAIMAALSGIHGDPARPWTVTGLSARAGLSRAAFARRFSELIGQPPLRYLTWWRLTMAARLLRDSDDPLATVAHQVGYTSEFAFANAFKREYGVAPGRYRAKRPGIDRAGGS</sequence>
<protein>
    <submittedName>
        <fullName evidence="5">AraC family transcriptional regulator</fullName>
    </submittedName>
</protein>
<dbReference type="Pfam" id="PF12833">
    <property type="entry name" value="HTH_18"/>
    <property type="match status" value="1"/>
</dbReference>
<dbReference type="InterPro" id="IPR020449">
    <property type="entry name" value="Tscrpt_reg_AraC-type_HTH"/>
</dbReference>
<dbReference type="Gene3D" id="1.10.10.60">
    <property type="entry name" value="Homeodomain-like"/>
    <property type="match status" value="2"/>
</dbReference>